<dbReference type="Gene3D" id="3.40.630.30">
    <property type="match status" value="1"/>
</dbReference>
<dbReference type="Pfam" id="PF04339">
    <property type="entry name" value="FemAB_like"/>
    <property type="match status" value="1"/>
</dbReference>
<dbReference type="PANTHER" id="PTHR47017:SF1">
    <property type="entry name" value="ACYL-COA"/>
    <property type="match status" value="1"/>
</dbReference>
<dbReference type="Proteomes" id="UP001501788">
    <property type="component" value="Unassembled WGS sequence"/>
</dbReference>
<evidence type="ECO:0000313" key="1">
    <source>
        <dbReference type="EMBL" id="GAA4420663.1"/>
    </source>
</evidence>
<sequence length="402" mass="46380">MNQVAIIARVHGSVDEIAREDWNRLWAEQPNPTPFMRHEYLRALEASGSASVQTGWQPAHLALRSTHGELVAACPVYLKTHSYGEYVFDWAWANAYAQHGLEYYPKALVAVPFTPVPGTRLMAKSPALRERLLRELQQWCSDQGLSSAHLLFVDPSDLKAAQALGWMQRQTVQFHWQAATAHCLARPRDLDALLQSLTQEKRKKIRQERRKVADAGVRFRWRLGADIGPQDWEFFYRCYEQTYLEHGNPPYLTREFFAEMARNMTDHWLMFLAEREGRPIAASLVALNQSSDTQGRSVAVAYGRYWGALERVDCLHFEACYYQPLAWCLEHGFDRFEGGAQGEHKMARALLPTRTHSMHWLAHPAFADAVHRFLEREDLGIEAYWKHLETRNPFSRRLTSAD</sequence>
<dbReference type="InterPro" id="IPR016181">
    <property type="entry name" value="Acyl_CoA_acyltransferase"/>
</dbReference>
<proteinExistence type="predicted"/>
<organism evidence="1 2">
    <name type="scientific">Acidovorax lacteus</name>
    <dbReference type="NCBI Taxonomy" id="1924988"/>
    <lineage>
        <taxon>Bacteria</taxon>
        <taxon>Pseudomonadati</taxon>
        <taxon>Pseudomonadota</taxon>
        <taxon>Betaproteobacteria</taxon>
        <taxon>Burkholderiales</taxon>
        <taxon>Comamonadaceae</taxon>
        <taxon>Acidovorax</taxon>
    </lineage>
</organism>
<reference evidence="2" key="1">
    <citation type="journal article" date="2019" name="Int. J. Syst. Evol. Microbiol.">
        <title>The Global Catalogue of Microorganisms (GCM) 10K type strain sequencing project: providing services to taxonomists for standard genome sequencing and annotation.</title>
        <authorList>
            <consortium name="The Broad Institute Genomics Platform"/>
            <consortium name="The Broad Institute Genome Sequencing Center for Infectious Disease"/>
            <person name="Wu L."/>
            <person name="Ma J."/>
        </authorList>
    </citation>
    <scope>NUCLEOTIDE SEQUENCE [LARGE SCALE GENOMIC DNA]</scope>
    <source>
        <strain evidence="2">JCM 31890</strain>
    </source>
</reference>
<dbReference type="EMBL" id="BAABEX010000007">
    <property type="protein sequence ID" value="GAA4420663.1"/>
    <property type="molecule type" value="Genomic_DNA"/>
</dbReference>
<evidence type="ECO:0000313" key="2">
    <source>
        <dbReference type="Proteomes" id="UP001501788"/>
    </source>
</evidence>
<comment type="caution">
    <text evidence="1">The sequence shown here is derived from an EMBL/GenBank/DDBJ whole genome shotgun (WGS) entry which is preliminary data.</text>
</comment>
<keyword evidence="2" id="KW-1185">Reference proteome</keyword>
<dbReference type="RefSeq" id="WP_345061516.1">
    <property type="nucleotide sequence ID" value="NZ_BAABEX010000007.1"/>
</dbReference>
<accession>A0ABP8L123</accession>
<gene>
    <name evidence="1" type="ORF">GCM10023090_08610</name>
</gene>
<name>A0ABP8L123_9BURK</name>
<protein>
    <submittedName>
        <fullName evidence="1">GNAT family N-acetyltransferase</fullName>
    </submittedName>
</protein>
<dbReference type="PANTHER" id="PTHR47017">
    <property type="entry name" value="ACYL-COA"/>
    <property type="match status" value="1"/>
</dbReference>
<dbReference type="SUPFAM" id="SSF55729">
    <property type="entry name" value="Acyl-CoA N-acyltransferases (Nat)"/>
    <property type="match status" value="1"/>
</dbReference>
<dbReference type="InterPro" id="IPR007434">
    <property type="entry name" value="FemAB-like"/>
</dbReference>